<dbReference type="Gene3D" id="2.100.10.30">
    <property type="entry name" value="Jacalin-like lectin domain"/>
    <property type="match status" value="1"/>
</dbReference>
<dbReference type="Proteomes" id="UP000189703">
    <property type="component" value="Unplaced"/>
</dbReference>
<name>A0A1U8B311_NELNU</name>
<dbReference type="PANTHER" id="PTHR47293:SF66">
    <property type="entry name" value="JACALIN-RELATED LECTIN 11-RELATED"/>
    <property type="match status" value="1"/>
</dbReference>
<dbReference type="KEGG" id="nnu:104609125"/>
<dbReference type="GO" id="GO:0030246">
    <property type="term" value="F:carbohydrate binding"/>
    <property type="evidence" value="ECO:0007669"/>
    <property type="project" value="UniProtKB-KW"/>
</dbReference>
<dbReference type="OrthoDB" id="581739at2759"/>
<evidence type="ECO:0000313" key="5">
    <source>
        <dbReference type="RefSeq" id="XP_010273654.1"/>
    </source>
</evidence>
<evidence type="ECO:0000313" key="4">
    <source>
        <dbReference type="Proteomes" id="UP000189703"/>
    </source>
</evidence>
<dbReference type="PROSITE" id="PS51752">
    <property type="entry name" value="JACALIN_LECTIN"/>
    <property type="match status" value="1"/>
</dbReference>
<sequence>MSGDPIAVGPWGGDGGGGWSWMADGDGIKQIILGHEEVIRSIKFLGGSGGFSNEFGSPSSSKIDQIQIAWPDEYLTSISGTFGRRWKNQNGHVVVRSIQFNTNARSYGPYGSTDGTAFSLPVKQGKIVGFHGRCGADLDSIGVYLKN</sequence>
<keyword evidence="4" id="KW-1185">Reference proteome</keyword>
<organism evidence="4 5">
    <name type="scientific">Nelumbo nucifera</name>
    <name type="common">Sacred lotus</name>
    <dbReference type="NCBI Taxonomy" id="4432"/>
    <lineage>
        <taxon>Eukaryota</taxon>
        <taxon>Viridiplantae</taxon>
        <taxon>Streptophyta</taxon>
        <taxon>Embryophyta</taxon>
        <taxon>Tracheophyta</taxon>
        <taxon>Spermatophyta</taxon>
        <taxon>Magnoliopsida</taxon>
        <taxon>Proteales</taxon>
        <taxon>Nelumbonaceae</taxon>
        <taxon>Nelumbo</taxon>
    </lineage>
</organism>
<proteinExistence type="inferred from homology"/>
<accession>A0A1U8B311</accession>
<dbReference type="InterPro" id="IPR001229">
    <property type="entry name" value="Jacalin-like_lectin_dom"/>
</dbReference>
<protein>
    <submittedName>
        <fullName evidence="5">Mannose/glucose-specific lectin-like</fullName>
    </submittedName>
</protein>
<dbReference type="Pfam" id="PF01419">
    <property type="entry name" value="Jacalin"/>
    <property type="match status" value="1"/>
</dbReference>
<dbReference type="SMART" id="SM00915">
    <property type="entry name" value="Jacalin"/>
    <property type="match status" value="1"/>
</dbReference>
<keyword evidence="2" id="KW-0430">Lectin</keyword>
<evidence type="ECO:0000256" key="3">
    <source>
        <dbReference type="ARBA" id="ARBA00022737"/>
    </source>
</evidence>
<comment type="similarity">
    <text evidence="1">Belongs to the jacalin lectin family.</text>
</comment>
<evidence type="ECO:0000256" key="2">
    <source>
        <dbReference type="ARBA" id="ARBA00022734"/>
    </source>
</evidence>
<dbReference type="InterPro" id="IPR036404">
    <property type="entry name" value="Jacalin-like_lectin_dom_sf"/>
</dbReference>
<dbReference type="InterPro" id="IPR033734">
    <property type="entry name" value="Jacalin-like_lectin_dom_plant"/>
</dbReference>
<dbReference type="OMA" id="HNTPMET"/>
<dbReference type="PANTHER" id="PTHR47293">
    <property type="entry name" value="JACALIN-RELATED LECTIN 3"/>
    <property type="match status" value="1"/>
</dbReference>
<dbReference type="SUPFAM" id="SSF51101">
    <property type="entry name" value="Mannose-binding lectins"/>
    <property type="match status" value="1"/>
</dbReference>
<dbReference type="CDD" id="cd09612">
    <property type="entry name" value="Jacalin"/>
    <property type="match status" value="1"/>
</dbReference>
<keyword evidence="3" id="KW-0677">Repeat</keyword>
<dbReference type="RefSeq" id="XP_010273654.1">
    <property type="nucleotide sequence ID" value="XM_010275352.2"/>
</dbReference>
<dbReference type="AlphaFoldDB" id="A0A1U8B311"/>
<reference evidence="5" key="1">
    <citation type="submission" date="2025-08" db="UniProtKB">
        <authorList>
            <consortium name="RefSeq"/>
        </authorList>
    </citation>
    <scope>IDENTIFICATION</scope>
</reference>
<dbReference type="FunFam" id="2.100.10.30:FF:000001">
    <property type="entry name" value="Jacalin-related lectin 33"/>
    <property type="match status" value="1"/>
</dbReference>
<dbReference type="eggNOG" id="KOG4197">
    <property type="taxonomic scope" value="Eukaryota"/>
</dbReference>
<evidence type="ECO:0000256" key="1">
    <source>
        <dbReference type="ARBA" id="ARBA00006568"/>
    </source>
</evidence>
<dbReference type="GeneID" id="104609125"/>
<gene>
    <name evidence="5" type="primary">LOC104609125</name>
</gene>